<evidence type="ECO:0000313" key="3">
    <source>
        <dbReference type="EMBL" id="CAI2380620.1"/>
    </source>
</evidence>
<feature type="transmembrane region" description="Helical" evidence="1">
    <location>
        <begin position="79"/>
        <end position="101"/>
    </location>
</feature>
<keyword evidence="1" id="KW-0472">Membrane</keyword>
<accession>A0AAD1XYS8</accession>
<feature type="chain" id="PRO_5042168419" evidence="2">
    <location>
        <begin position="22"/>
        <end position="160"/>
    </location>
</feature>
<protein>
    <submittedName>
        <fullName evidence="3">Uncharacterized protein</fullName>
    </submittedName>
</protein>
<keyword evidence="2" id="KW-0732">Signal</keyword>
<feature type="transmembrane region" description="Helical" evidence="1">
    <location>
        <begin position="107"/>
        <end position="131"/>
    </location>
</feature>
<comment type="caution">
    <text evidence="3">The sequence shown here is derived from an EMBL/GenBank/DDBJ whole genome shotgun (WGS) entry which is preliminary data.</text>
</comment>
<feature type="transmembrane region" description="Helical" evidence="1">
    <location>
        <begin position="45"/>
        <end position="67"/>
    </location>
</feature>
<organism evidence="3 4">
    <name type="scientific">Euplotes crassus</name>
    <dbReference type="NCBI Taxonomy" id="5936"/>
    <lineage>
        <taxon>Eukaryota</taxon>
        <taxon>Sar</taxon>
        <taxon>Alveolata</taxon>
        <taxon>Ciliophora</taxon>
        <taxon>Intramacronucleata</taxon>
        <taxon>Spirotrichea</taxon>
        <taxon>Hypotrichia</taxon>
        <taxon>Euplotida</taxon>
        <taxon>Euplotidae</taxon>
        <taxon>Moneuplotes</taxon>
    </lineage>
</organism>
<evidence type="ECO:0000256" key="1">
    <source>
        <dbReference type="SAM" id="Phobius"/>
    </source>
</evidence>
<dbReference type="Proteomes" id="UP001295684">
    <property type="component" value="Unassembled WGS sequence"/>
</dbReference>
<dbReference type="AlphaFoldDB" id="A0AAD1XYS8"/>
<evidence type="ECO:0000313" key="4">
    <source>
        <dbReference type="Proteomes" id="UP001295684"/>
    </source>
</evidence>
<keyword evidence="1" id="KW-0812">Transmembrane</keyword>
<feature type="signal peptide" evidence="2">
    <location>
        <begin position="1"/>
        <end position="21"/>
    </location>
</feature>
<keyword evidence="4" id="KW-1185">Reference proteome</keyword>
<dbReference type="EMBL" id="CAMPGE010022585">
    <property type="protein sequence ID" value="CAI2380620.1"/>
    <property type="molecule type" value="Genomic_DNA"/>
</dbReference>
<name>A0AAD1XYS8_EUPCR</name>
<proteinExistence type="predicted"/>
<evidence type="ECO:0000256" key="2">
    <source>
        <dbReference type="SAM" id="SignalP"/>
    </source>
</evidence>
<reference evidence="3" key="1">
    <citation type="submission" date="2023-07" db="EMBL/GenBank/DDBJ databases">
        <authorList>
            <consortium name="AG Swart"/>
            <person name="Singh M."/>
            <person name="Singh A."/>
            <person name="Seah K."/>
            <person name="Emmerich C."/>
        </authorList>
    </citation>
    <scope>NUCLEOTIDE SEQUENCE</scope>
    <source>
        <strain evidence="3">DP1</strain>
    </source>
</reference>
<keyword evidence="1" id="KW-1133">Transmembrane helix</keyword>
<gene>
    <name evidence="3" type="ORF">ECRASSUSDP1_LOCUS22056</name>
</gene>
<sequence length="160" mass="19068">MFFFILNIVTFIRQFINFVLGTADCSTSGFQDSYCKIFGKNSFGVIIYPTITMLTYGGIFVVGMITWTKNFHVFWVERLFYLAFVGINFEVINLIVFYIVTVQKVDLSILILIAQILFTIYHLNVIYSLLLEEEYRYRRQRMIDHRYHKFNTTRVIQIFD</sequence>